<keyword evidence="3" id="KW-1185">Reference proteome</keyword>
<evidence type="ECO:0000313" key="3">
    <source>
        <dbReference type="Proteomes" id="UP000694428"/>
    </source>
</evidence>
<reference evidence="2" key="1">
    <citation type="submission" date="2025-08" db="UniProtKB">
        <authorList>
            <consortium name="Ensembl"/>
        </authorList>
    </citation>
    <scope>IDENTIFICATION</scope>
</reference>
<reference evidence="2" key="2">
    <citation type="submission" date="2025-09" db="UniProtKB">
        <authorList>
            <consortium name="Ensembl"/>
        </authorList>
    </citation>
    <scope>IDENTIFICATION</scope>
</reference>
<keyword evidence="1" id="KW-0812">Transmembrane</keyword>
<protein>
    <submittedName>
        <fullName evidence="2">Uncharacterized protein</fullName>
    </submittedName>
</protein>
<feature type="transmembrane region" description="Helical" evidence="1">
    <location>
        <begin position="142"/>
        <end position="161"/>
    </location>
</feature>
<keyword evidence="1" id="KW-0472">Membrane</keyword>
<dbReference type="Ensembl" id="ENSPSTT00000017938.1">
    <property type="protein sequence ID" value="ENSPSTP00000017116.1"/>
    <property type="gene ID" value="ENSPSTG00000012215.1"/>
</dbReference>
<accession>A0A8C9FM49</accession>
<evidence type="ECO:0000256" key="1">
    <source>
        <dbReference type="SAM" id="Phobius"/>
    </source>
</evidence>
<organism evidence="2 3">
    <name type="scientific">Pavo cristatus</name>
    <name type="common">Indian peafowl</name>
    <name type="synonym">Blue peafowl</name>
    <dbReference type="NCBI Taxonomy" id="9049"/>
    <lineage>
        <taxon>Eukaryota</taxon>
        <taxon>Metazoa</taxon>
        <taxon>Chordata</taxon>
        <taxon>Craniata</taxon>
        <taxon>Vertebrata</taxon>
        <taxon>Euteleostomi</taxon>
        <taxon>Archelosauria</taxon>
        <taxon>Archosauria</taxon>
        <taxon>Dinosauria</taxon>
        <taxon>Saurischia</taxon>
        <taxon>Theropoda</taxon>
        <taxon>Coelurosauria</taxon>
        <taxon>Aves</taxon>
        <taxon>Neognathae</taxon>
        <taxon>Galloanserae</taxon>
        <taxon>Galliformes</taxon>
        <taxon>Phasianidae</taxon>
        <taxon>Phasianinae</taxon>
        <taxon>Pavo</taxon>
    </lineage>
</organism>
<dbReference type="Proteomes" id="UP000694428">
    <property type="component" value="Unplaced"/>
</dbReference>
<proteinExistence type="predicted"/>
<sequence>MLAARLVCLRTLPCQAIRPTIAQASPALRNSGIKAFRLLTSSSRNWTVVILEELMTEIAKPYRFLGCSHCILSLNMFIVGLHSGVVNCTAMYKCLFFSIWPQYVKDRIRSTYMYFAGSIGLTALSAVAVSRSPALMGLMTKGSWLAIGATFAAMIGAGMLVRSISYENSRAAKHLAWMMHSEFTIISEFQRPVRCLMCP</sequence>
<name>A0A8C9FM49_PAVCR</name>
<evidence type="ECO:0000313" key="2">
    <source>
        <dbReference type="Ensembl" id="ENSPSTP00000017116.1"/>
    </source>
</evidence>
<keyword evidence="1" id="KW-1133">Transmembrane helix</keyword>
<feature type="transmembrane region" description="Helical" evidence="1">
    <location>
        <begin position="112"/>
        <end position="130"/>
    </location>
</feature>
<feature type="transmembrane region" description="Helical" evidence="1">
    <location>
        <begin position="71"/>
        <end position="92"/>
    </location>
</feature>
<dbReference type="AlphaFoldDB" id="A0A8C9FM49"/>